<evidence type="ECO:0000313" key="4">
    <source>
        <dbReference type="EMBL" id="CAH0099785.1"/>
    </source>
</evidence>
<evidence type="ECO:0000256" key="2">
    <source>
        <dbReference type="ARBA" id="ARBA00023180"/>
    </source>
</evidence>
<accession>A0A8J2WD30</accession>
<dbReference type="Gene3D" id="3.40.50.1820">
    <property type="entry name" value="alpha/beta hydrolase"/>
    <property type="match status" value="1"/>
</dbReference>
<feature type="domain" description="Carboxylesterase type B" evidence="3">
    <location>
        <begin position="29"/>
        <end position="73"/>
    </location>
</feature>
<dbReference type="InterPro" id="IPR002018">
    <property type="entry name" value="CarbesteraseB"/>
</dbReference>
<dbReference type="OrthoDB" id="3200163at2759"/>
<sequence>MNSDPFGIRVTLNHEIADWFTGRPGNTVDRLPVIVFIHGESFDWGSSHLYDGSVLASYANVVVVTLNFRLGVLVVHSALKTRVRRESQVVDMYLTVMGVIPQTQFKDLIGGKSNRNTTNQNKSGSISLCSQEKTYVICTGGVAPLAEIRSLTRPLKFTCAVCAQNTQKGKEGKGRLA</sequence>
<comment type="similarity">
    <text evidence="1">Belongs to the type-B carboxylesterase/lipase family.</text>
</comment>
<evidence type="ECO:0000259" key="3">
    <source>
        <dbReference type="Pfam" id="PF00135"/>
    </source>
</evidence>
<dbReference type="SUPFAM" id="SSF53474">
    <property type="entry name" value="alpha/beta-Hydrolases"/>
    <property type="match status" value="1"/>
</dbReference>
<name>A0A8J2WD30_9CRUS</name>
<keyword evidence="2" id="KW-0325">Glycoprotein</keyword>
<keyword evidence="5" id="KW-1185">Reference proteome</keyword>
<protein>
    <recommendedName>
        <fullName evidence="3">Carboxylesterase type B domain-containing protein</fullName>
    </recommendedName>
</protein>
<organism evidence="4 5">
    <name type="scientific">Daphnia galeata</name>
    <dbReference type="NCBI Taxonomy" id="27404"/>
    <lineage>
        <taxon>Eukaryota</taxon>
        <taxon>Metazoa</taxon>
        <taxon>Ecdysozoa</taxon>
        <taxon>Arthropoda</taxon>
        <taxon>Crustacea</taxon>
        <taxon>Branchiopoda</taxon>
        <taxon>Diplostraca</taxon>
        <taxon>Cladocera</taxon>
        <taxon>Anomopoda</taxon>
        <taxon>Daphniidae</taxon>
        <taxon>Daphnia</taxon>
    </lineage>
</organism>
<gene>
    <name evidence="4" type="ORF">DGAL_LOCUS1943</name>
</gene>
<proteinExistence type="inferred from homology"/>
<comment type="caution">
    <text evidence="4">The sequence shown here is derived from an EMBL/GenBank/DDBJ whole genome shotgun (WGS) entry which is preliminary data.</text>
</comment>
<dbReference type="InterPro" id="IPR051093">
    <property type="entry name" value="Neuroligin/BSAL"/>
</dbReference>
<evidence type="ECO:0000313" key="5">
    <source>
        <dbReference type="Proteomes" id="UP000789390"/>
    </source>
</evidence>
<dbReference type="AlphaFoldDB" id="A0A8J2WD30"/>
<dbReference type="Pfam" id="PF00135">
    <property type="entry name" value="COesterase"/>
    <property type="match status" value="1"/>
</dbReference>
<dbReference type="InterPro" id="IPR029058">
    <property type="entry name" value="AB_hydrolase_fold"/>
</dbReference>
<dbReference type="EMBL" id="CAKKLH010000024">
    <property type="protein sequence ID" value="CAH0099785.1"/>
    <property type="molecule type" value="Genomic_DNA"/>
</dbReference>
<dbReference type="Proteomes" id="UP000789390">
    <property type="component" value="Unassembled WGS sequence"/>
</dbReference>
<dbReference type="PANTHER" id="PTHR43903">
    <property type="entry name" value="NEUROLIGIN"/>
    <property type="match status" value="1"/>
</dbReference>
<evidence type="ECO:0000256" key="1">
    <source>
        <dbReference type="ARBA" id="ARBA00005964"/>
    </source>
</evidence>
<reference evidence="4" key="1">
    <citation type="submission" date="2021-11" db="EMBL/GenBank/DDBJ databases">
        <authorList>
            <person name="Schell T."/>
        </authorList>
    </citation>
    <scope>NUCLEOTIDE SEQUENCE</scope>
    <source>
        <strain evidence="4">M5</strain>
    </source>
</reference>